<accession>A0ABN9MGS7</accession>
<feature type="region of interest" description="Disordered" evidence="1">
    <location>
        <begin position="1"/>
        <end position="74"/>
    </location>
</feature>
<evidence type="ECO:0000256" key="1">
    <source>
        <dbReference type="SAM" id="MobiDB-lite"/>
    </source>
</evidence>
<gene>
    <name evidence="2" type="ORF">RIMI_LOCUS20829608</name>
</gene>
<keyword evidence="3" id="KW-1185">Reference proteome</keyword>
<comment type="caution">
    <text evidence="2">The sequence shown here is derived from an EMBL/GenBank/DDBJ whole genome shotgun (WGS) entry which is preliminary data.</text>
</comment>
<sequence>MEDKRKKKSPKVCVNQTLPPAPVRRVSAPPSKSATFSLGLPHPPSPKQRNKIKRSIKERVRPSAPSEVVTPGPSLQHSFLTDVSHVCEMEGGLLSLLNDFHSGKLQAFGRVCSFEQLEKVREMQEKLARLHFSLDVCAEEIKDETHAERNLEQLLNN</sequence>
<evidence type="ECO:0000313" key="2">
    <source>
        <dbReference type="EMBL" id="CAJ0965992.1"/>
    </source>
</evidence>
<name>A0ABN9MGS7_9NEOB</name>
<evidence type="ECO:0000313" key="3">
    <source>
        <dbReference type="Proteomes" id="UP001176940"/>
    </source>
</evidence>
<dbReference type="EMBL" id="CAUEEQ010071154">
    <property type="protein sequence ID" value="CAJ0965992.1"/>
    <property type="molecule type" value="Genomic_DNA"/>
</dbReference>
<dbReference type="InterPro" id="IPR025271">
    <property type="entry name" value="CCDC28"/>
</dbReference>
<reference evidence="2" key="1">
    <citation type="submission" date="2023-07" db="EMBL/GenBank/DDBJ databases">
        <authorList>
            <person name="Stuckert A."/>
        </authorList>
    </citation>
    <scope>NUCLEOTIDE SEQUENCE</scope>
</reference>
<organism evidence="2 3">
    <name type="scientific">Ranitomeya imitator</name>
    <name type="common">mimic poison frog</name>
    <dbReference type="NCBI Taxonomy" id="111125"/>
    <lineage>
        <taxon>Eukaryota</taxon>
        <taxon>Metazoa</taxon>
        <taxon>Chordata</taxon>
        <taxon>Craniata</taxon>
        <taxon>Vertebrata</taxon>
        <taxon>Euteleostomi</taxon>
        <taxon>Amphibia</taxon>
        <taxon>Batrachia</taxon>
        <taxon>Anura</taxon>
        <taxon>Neobatrachia</taxon>
        <taxon>Hyloidea</taxon>
        <taxon>Dendrobatidae</taxon>
        <taxon>Dendrobatinae</taxon>
        <taxon>Ranitomeya</taxon>
    </lineage>
</organism>
<protein>
    <recommendedName>
        <fullName evidence="4">Coiled-coil domain containing 28B</fullName>
    </recommendedName>
</protein>
<feature type="non-terminal residue" evidence="2">
    <location>
        <position position="157"/>
    </location>
</feature>
<dbReference type="PANTHER" id="PTHR13400">
    <property type="entry name" value="CHEMOKINE C-C MOTIF RECEPTOR 1"/>
    <property type="match status" value="1"/>
</dbReference>
<dbReference type="PANTHER" id="PTHR13400:SF2">
    <property type="entry name" value="COILED-COIL DOMAIN-CONTAINING PROTEIN 28B"/>
    <property type="match status" value="1"/>
</dbReference>
<proteinExistence type="predicted"/>
<evidence type="ECO:0008006" key="4">
    <source>
        <dbReference type="Google" id="ProtNLM"/>
    </source>
</evidence>
<feature type="compositionally biased region" description="Basic residues" evidence="1">
    <location>
        <begin position="1"/>
        <end position="10"/>
    </location>
</feature>
<dbReference type="Proteomes" id="UP001176940">
    <property type="component" value="Unassembled WGS sequence"/>
</dbReference>
<dbReference type="Pfam" id="PF13270">
    <property type="entry name" value="CCDC28"/>
    <property type="match status" value="1"/>
</dbReference>